<dbReference type="PROSITE" id="PS51352">
    <property type="entry name" value="THIOREDOXIN_2"/>
    <property type="match status" value="1"/>
</dbReference>
<organism evidence="7 8">
    <name type="scientific">Tenacibaculum skagerrakense</name>
    <dbReference type="NCBI Taxonomy" id="186571"/>
    <lineage>
        <taxon>Bacteria</taxon>
        <taxon>Pseudomonadati</taxon>
        <taxon>Bacteroidota</taxon>
        <taxon>Flavobacteriia</taxon>
        <taxon>Flavobacteriales</taxon>
        <taxon>Flavobacteriaceae</taxon>
        <taxon>Tenacibaculum</taxon>
    </lineage>
</organism>
<evidence type="ECO:0000256" key="3">
    <source>
        <dbReference type="ARBA" id="ARBA00023157"/>
    </source>
</evidence>
<keyword evidence="5" id="KW-0732">Signal</keyword>
<evidence type="ECO:0000313" key="7">
    <source>
        <dbReference type="EMBL" id="TCP28315.1"/>
    </source>
</evidence>
<dbReference type="GO" id="GO:0030313">
    <property type="term" value="C:cell envelope"/>
    <property type="evidence" value="ECO:0007669"/>
    <property type="project" value="UniProtKB-SubCell"/>
</dbReference>
<dbReference type="OrthoDB" id="6399635at2"/>
<evidence type="ECO:0000256" key="4">
    <source>
        <dbReference type="ARBA" id="ARBA00023284"/>
    </source>
</evidence>
<accession>A0A4R2P3J4</accession>
<keyword evidence="2" id="KW-0201">Cytochrome c-type biogenesis</keyword>
<evidence type="ECO:0000259" key="6">
    <source>
        <dbReference type="PROSITE" id="PS51352"/>
    </source>
</evidence>
<feature type="chain" id="PRO_5020987107" evidence="5">
    <location>
        <begin position="18"/>
        <end position="462"/>
    </location>
</feature>
<gene>
    <name evidence="7" type="ORF">EV195_101491</name>
</gene>
<dbReference type="CDD" id="cd02966">
    <property type="entry name" value="TlpA_like_family"/>
    <property type="match status" value="1"/>
</dbReference>
<protein>
    <submittedName>
        <fullName evidence="7">Thioredoxin-like protein</fullName>
    </submittedName>
</protein>
<reference evidence="7 8" key="1">
    <citation type="submission" date="2019-03" db="EMBL/GenBank/DDBJ databases">
        <title>Genomic Encyclopedia of Type Strains, Phase IV (KMG-IV): sequencing the most valuable type-strain genomes for metagenomic binning, comparative biology and taxonomic classification.</title>
        <authorList>
            <person name="Goeker M."/>
        </authorList>
    </citation>
    <scope>NUCLEOTIDE SEQUENCE [LARGE SCALE GENOMIC DNA]</scope>
    <source>
        <strain evidence="7 8">DSM 14836</strain>
    </source>
</reference>
<dbReference type="RefSeq" id="WP_132792379.1">
    <property type="nucleotide sequence ID" value="NZ_SLXM01000001.1"/>
</dbReference>
<feature type="signal peptide" evidence="5">
    <location>
        <begin position="1"/>
        <end position="17"/>
    </location>
</feature>
<keyword evidence="4" id="KW-0676">Redox-active center</keyword>
<dbReference type="SUPFAM" id="SSF52833">
    <property type="entry name" value="Thioredoxin-like"/>
    <property type="match status" value="1"/>
</dbReference>
<dbReference type="InterPro" id="IPR036249">
    <property type="entry name" value="Thioredoxin-like_sf"/>
</dbReference>
<evidence type="ECO:0000256" key="5">
    <source>
        <dbReference type="SAM" id="SignalP"/>
    </source>
</evidence>
<feature type="domain" description="Thioredoxin" evidence="6">
    <location>
        <begin position="321"/>
        <end position="462"/>
    </location>
</feature>
<sequence length="462" mass="53436">MKRLLALILFVTSIANAQYSVKGTMTPPEESDWVILYKIEGAKQKFISNSTIVFEDVNIGGNTQKVGRFELNLPADAKEGAYRVTYRNQGAGFVDFFFNNENVEFVFNPVYPEESILFTKSRENKVYREYLEAIGKMQRKIDSYQVEYLKSEDKQIKKDYKKAYKEQEDIQEIYEGKSEGMLVNTYIKASKPTNSSSIFDDTQEYLDHVIENFFENVDFSNKKLYNSPFIVDKITNYVFYLNIAENQSTQQELYKQSVAKVMGLLDDNNVKKEVIEYLITRFANARNSEIVDGLFADYYDKLPSDLQDQKFRDDKVALLRATVGRIAPDFSWTEGGNEYSLSTLSDSDEYLLVFWSTGCSHCLKEIPLLHTYMKTHAKTSVIAFGIEQEAAEWTEYVKKLEGWHNVMGTHPDNKWENEVVTTYQLVGTPTYFILNKDKKIVAMPNSFEDVKDYFENGNAEKE</sequence>
<dbReference type="AlphaFoldDB" id="A0A4R2P3J4"/>
<dbReference type="Pfam" id="PF13905">
    <property type="entry name" value="Thioredoxin_8"/>
    <property type="match status" value="1"/>
</dbReference>
<dbReference type="Gene3D" id="3.40.30.10">
    <property type="entry name" value="Glutaredoxin"/>
    <property type="match status" value="1"/>
</dbReference>
<evidence type="ECO:0000256" key="1">
    <source>
        <dbReference type="ARBA" id="ARBA00004196"/>
    </source>
</evidence>
<evidence type="ECO:0000256" key="2">
    <source>
        <dbReference type="ARBA" id="ARBA00022748"/>
    </source>
</evidence>
<dbReference type="EMBL" id="SLXM01000001">
    <property type="protein sequence ID" value="TCP28315.1"/>
    <property type="molecule type" value="Genomic_DNA"/>
</dbReference>
<evidence type="ECO:0000313" key="8">
    <source>
        <dbReference type="Proteomes" id="UP000294564"/>
    </source>
</evidence>
<name>A0A4R2P3J4_9FLAO</name>
<dbReference type="GO" id="GO:0017004">
    <property type="term" value="P:cytochrome complex assembly"/>
    <property type="evidence" value="ECO:0007669"/>
    <property type="project" value="UniProtKB-KW"/>
</dbReference>
<proteinExistence type="predicted"/>
<dbReference type="PANTHER" id="PTHR42852">
    <property type="entry name" value="THIOL:DISULFIDE INTERCHANGE PROTEIN DSBE"/>
    <property type="match status" value="1"/>
</dbReference>
<comment type="caution">
    <text evidence="7">The sequence shown here is derived from an EMBL/GenBank/DDBJ whole genome shotgun (WGS) entry which is preliminary data.</text>
</comment>
<dbReference type="Proteomes" id="UP000294564">
    <property type="component" value="Unassembled WGS sequence"/>
</dbReference>
<dbReference type="InterPro" id="IPR050553">
    <property type="entry name" value="Thioredoxin_ResA/DsbE_sf"/>
</dbReference>
<comment type="subcellular location">
    <subcellularLocation>
        <location evidence="1">Cell envelope</location>
    </subcellularLocation>
</comment>
<keyword evidence="8" id="KW-1185">Reference proteome</keyword>
<keyword evidence="3" id="KW-1015">Disulfide bond</keyword>
<dbReference type="PANTHER" id="PTHR42852:SF6">
    <property type="entry name" value="THIOL:DISULFIDE INTERCHANGE PROTEIN DSBE"/>
    <property type="match status" value="1"/>
</dbReference>
<dbReference type="InterPro" id="IPR013766">
    <property type="entry name" value="Thioredoxin_domain"/>
</dbReference>
<dbReference type="InterPro" id="IPR012336">
    <property type="entry name" value="Thioredoxin-like_fold"/>
</dbReference>